<evidence type="ECO:0000256" key="2">
    <source>
        <dbReference type="ARBA" id="ARBA00022857"/>
    </source>
</evidence>
<dbReference type="InterPro" id="IPR002347">
    <property type="entry name" value="SDR_fam"/>
</dbReference>
<dbReference type="GO" id="GO:0016491">
    <property type="term" value="F:oxidoreductase activity"/>
    <property type="evidence" value="ECO:0007669"/>
    <property type="project" value="UniProtKB-KW"/>
</dbReference>
<dbReference type="CDD" id="cd05374">
    <property type="entry name" value="17beta-HSD-like_SDR_c"/>
    <property type="match status" value="1"/>
</dbReference>
<dbReference type="OrthoDB" id="2102561at2759"/>
<dbReference type="SUPFAM" id="SSF51735">
    <property type="entry name" value="NAD(P)-binding Rossmann-fold domains"/>
    <property type="match status" value="1"/>
</dbReference>
<evidence type="ECO:0000313" key="6">
    <source>
        <dbReference type="Proteomes" id="UP000623467"/>
    </source>
</evidence>
<dbReference type="Proteomes" id="UP000623467">
    <property type="component" value="Unassembled WGS sequence"/>
</dbReference>
<dbReference type="PROSITE" id="PS00061">
    <property type="entry name" value="ADH_SHORT"/>
    <property type="match status" value="1"/>
</dbReference>
<keyword evidence="3" id="KW-0560">Oxidoreductase</keyword>
<gene>
    <name evidence="5" type="ORF">MSAN_00069000</name>
</gene>
<dbReference type="PANTHER" id="PTHR44169">
    <property type="entry name" value="NADPH-DEPENDENT 1-ACYLDIHYDROXYACETONE PHOSPHATE REDUCTASE"/>
    <property type="match status" value="1"/>
</dbReference>
<dbReference type="InterPro" id="IPR020904">
    <property type="entry name" value="Sc_DH/Rdtase_CS"/>
</dbReference>
<dbReference type="GO" id="GO:0005783">
    <property type="term" value="C:endoplasmic reticulum"/>
    <property type="evidence" value="ECO:0007669"/>
    <property type="project" value="TreeGrafter"/>
</dbReference>
<organism evidence="5 6">
    <name type="scientific">Mycena sanguinolenta</name>
    <dbReference type="NCBI Taxonomy" id="230812"/>
    <lineage>
        <taxon>Eukaryota</taxon>
        <taxon>Fungi</taxon>
        <taxon>Dikarya</taxon>
        <taxon>Basidiomycota</taxon>
        <taxon>Agaricomycotina</taxon>
        <taxon>Agaricomycetes</taxon>
        <taxon>Agaricomycetidae</taxon>
        <taxon>Agaricales</taxon>
        <taxon>Marasmiineae</taxon>
        <taxon>Mycenaceae</taxon>
        <taxon>Mycena</taxon>
    </lineage>
</organism>
<keyword evidence="2" id="KW-0521">NADP</keyword>
<protein>
    <submittedName>
        <fullName evidence="5">NAD-binding protein</fullName>
    </submittedName>
</protein>
<dbReference type="PRINTS" id="PR00080">
    <property type="entry name" value="SDRFAMILY"/>
</dbReference>
<evidence type="ECO:0000256" key="1">
    <source>
        <dbReference type="ARBA" id="ARBA00006484"/>
    </source>
</evidence>
<comment type="similarity">
    <text evidence="1 4">Belongs to the short-chain dehydrogenases/reductases (SDR) family.</text>
</comment>
<evidence type="ECO:0000313" key="5">
    <source>
        <dbReference type="EMBL" id="KAF7376530.1"/>
    </source>
</evidence>
<reference evidence="5" key="1">
    <citation type="submission" date="2020-05" db="EMBL/GenBank/DDBJ databases">
        <title>Mycena genomes resolve the evolution of fungal bioluminescence.</title>
        <authorList>
            <person name="Tsai I.J."/>
        </authorList>
    </citation>
    <scope>NUCLEOTIDE SEQUENCE</scope>
    <source>
        <strain evidence="5">160909Yilan</strain>
    </source>
</reference>
<name>A0A8H6ZCI6_9AGAR</name>
<dbReference type="InterPro" id="IPR036291">
    <property type="entry name" value="NAD(P)-bd_dom_sf"/>
</dbReference>
<keyword evidence="6" id="KW-1185">Reference proteome</keyword>
<dbReference type="Gene3D" id="3.40.50.720">
    <property type="entry name" value="NAD(P)-binding Rossmann-like Domain"/>
    <property type="match status" value="1"/>
</dbReference>
<evidence type="ECO:0000256" key="3">
    <source>
        <dbReference type="ARBA" id="ARBA00023002"/>
    </source>
</evidence>
<accession>A0A8H6ZCI6</accession>
<comment type="caution">
    <text evidence="5">The sequence shown here is derived from an EMBL/GenBank/DDBJ whole genome shotgun (WGS) entry which is preliminary data.</text>
</comment>
<evidence type="ECO:0000256" key="4">
    <source>
        <dbReference type="RuleBase" id="RU000363"/>
    </source>
</evidence>
<dbReference type="EMBL" id="JACAZH010000001">
    <property type="protein sequence ID" value="KAF7376530.1"/>
    <property type="molecule type" value="Genomic_DNA"/>
</dbReference>
<dbReference type="PRINTS" id="PR00081">
    <property type="entry name" value="GDHRDH"/>
</dbReference>
<proteinExistence type="inferred from homology"/>
<dbReference type="AlphaFoldDB" id="A0A8H6ZCI6"/>
<sequence>MTCGFSIGFRAESLYKHSQSTPPNTPSSSTMSKPVAFITGSSNGGIGAALCRSFITKGYIVYATARSVEAMSELTHENVRKLAVDVTDDLSVANGIKQVYAETEGIDILISNAGYSHVGPLLDIPFEEGLKVVQTNFFGFVRLVKNVVPLMAKRKQGTVVAIGSILGEMATPFQGFYNASKAALHSYTETLRMECQPLKVNVILVAPGSIKSNISVKSAYTVPEDSFYKSFEKQIKHVMYQSQTKGYGVMDTDEFASIVVRKVTSSKPPQYLSLGGFATKMWILKWLPRTAALAIIWSLAQQEPKPGTYGPM</sequence>
<dbReference type="PANTHER" id="PTHR44169:SF6">
    <property type="entry name" value="NADPH-DEPENDENT 1-ACYLDIHYDROXYACETONE PHOSPHATE REDUCTASE"/>
    <property type="match status" value="1"/>
</dbReference>
<dbReference type="Pfam" id="PF00106">
    <property type="entry name" value="adh_short"/>
    <property type="match status" value="1"/>
</dbReference>